<protein>
    <recommendedName>
        <fullName evidence="2">GGDEF domain-containing protein</fullName>
    </recommendedName>
</protein>
<dbReference type="InterPro" id="IPR029787">
    <property type="entry name" value="Nucleotide_cyclase"/>
</dbReference>
<evidence type="ECO:0008006" key="2">
    <source>
        <dbReference type="Google" id="ProtNLM"/>
    </source>
</evidence>
<organism evidence="1">
    <name type="scientific">bioreactor metagenome</name>
    <dbReference type="NCBI Taxonomy" id="1076179"/>
    <lineage>
        <taxon>unclassified sequences</taxon>
        <taxon>metagenomes</taxon>
        <taxon>ecological metagenomes</taxon>
    </lineage>
</organism>
<dbReference type="SUPFAM" id="SSF55073">
    <property type="entry name" value="Nucleotide cyclase"/>
    <property type="match status" value="1"/>
</dbReference>
<proteinExistence type="predicted"/>
<comment type="caution">
    <text evidence="1">The sequence shown here is derived from an EMBL/GenBank/DDBJ whole genome shotgun (WGS) entry which is preliminary data.</text>
</comment>
<gene>
    <name evidence="1" type="ORF">SDC9_185678</name>
</gene>
<name>A0A645HPV1_9ZZZZ</name>
<dbReference type="AlphaFoldDB" id="A0A645HPV1"/>
<reference evidence="1" key="1">
    <citation type="submission" date="2019-08" db="EMBL/GenBank/DDBJ databases">
        <authorList>
            <person name="Kucharzyk K."/>
            <person name="Murdoch R.W."/>
            <person name="Higgins S."/>
            <person name="Loffler F."/>
        </authorList>
    </citation>
    <scope>NUCLEOTIDE SEQUENCE</scope>
</reference>
<dbReference type="EMBL" id="VSSQ01093224">
    <property type="protein sequence ID" value="MPN38154.1"/>
    <property type="molecule type" value="Genomic_DNA"/>
</dbReference>
<evidence type="ECO:0000313" key="1">
    <source>
        <dbReference type="EMBL" id="MPN38154.1"/>
    </source>
</evidence>
<accession>A0A645HPV1</accession>
<sequence>MIELIKNRNSEIGVFRIDFRQFNRIYEFASHFARRNDQELTVILLTLHSASMLDSDLEHIEFAMHNLEKAINASLRSVDISAQYSSSQYVVVLMGSDKYGAGIACSRISRHFYELFSEGSLSLDYMVASIGESKENVGQQKLL</sequence>